<evidence type="ECO:0000313" key="1">
    <source>
        <dbReference type="EMBL" id="AEF84378.1"/>
    </source>
</evidence>
<dbReference type="eggNOG" id="ENOG5033X70">
    <property type="taxonomic scope" value="Bacteria"/>
</dbReference>
<reference evidence="1 2" key="2">
    <citation type="journal article" date="2011" name="ISME J.">
        <title>RNA-seq reveals cooperative metabolic interactions between two termite-gut spirochete species in co-culture.</title>
        <authorList>
            <person name="Rosenthal A.Z."/>
            <person name="Matson E.G."/>
            <person name="Eldar A."/>
            <person name="Leadbetter J.R."/>
        </authorList>
    </citation>
    <scope>NUCLEOTIDE SEQUENCE [LARGE SCALE GENOMIC DNA]</scope>
    <source>
        <strain evidence="2">ATCC BAA-887 / DSM 12427 / ZAS-2</strain>
    </source>
</reference>
<gene>
    <name evidence="1" type="ordered locus">TREPR_1029</name>
</gene>
<organism evidence="1 2">
    <name type="scientific">Treponema primitia (strain ATCC BAA-887 / DSM 12427 / ZAS-2)</name>
    <dbReference type="NCBI Taxonomy" id="545694"/>
    <lineage>
        <taxon>Bacteria</taxon>
        <taxon>Pseudomonadati</taxon>
        <taxon>Spirochaetota</taxon>
        <taxon>Spirochaetia</taxon>
        <taxon>Spirochaetales</taxon>
        <taxon>Treponemataceae</taxon>
        <taxon>Treponema</taxon>
    </lineage>
</organism>
<dbReference type="KEGG" id="tpi:TREPR_1029"/>
<dbReference type="OrthoDB" id="354488at2"/>
<sequence length="438" mass="49551">MYSSRLVRPFIPFLIFLGIQAALSALDLPVNRIPDDSSLRISLADAWFTEAPSVVLNRRRQIRELPGGGRVEVRTEAVGEEFMVILAREQNGAFTGWAQGSWVLTRRRDDGRSLRIRVFPQSDFNTYVQFRPFSADKCVMDVVVYNSYIVDSLPLALPFERLYVLPLEEVLGLAKDKFPRRYFEPQLGAYRDIRTFINELREHIPELSFRDDGALDDQGQYVFINDLKAQDGEAGLNCSGFAKWVVDGLLRPLTGERLSIAPLKAPFGKRGSSFTEPYEALRDPFFGLDWTRNLASAAGRALLDPAFGELPEIEVQDAPFSSVIRREKQGSVVRTYPGYLPDAGFGIDGLQPLLYTLAINEPGRIYLASVSAEMDPAPRMRQHFHVAVLIPYFNEYGNFRVAVFESAEETSFNNFKTRYPSYYSVNLVRIPVESAFDP</sequence>
<proteinExistence type="predicted"/>
<dbReference type="EMBL" id="CP001843">
    <property type="protein sequence ID" value="AEF84378.1"/>
    <property type="molecule type" value="Genomic_DNA"/>
</dbReference>
<reference evidence="2" key="1">
    <citation type="submission" date="2009-12" db="EMBL/GenBank/DDBJ databases">
        <title>Complete sequence of Treponema primitia strain ZAS-2.</title>
        <authorList>
            <person name="Tetu S.G."/>
            <person name="Matson E."/>
            <person name="Ren Q."/>
            <person name="Seshadri R."/>
            <person name="Elbourne L."/>
            <person name="Hassan K.A."/>
            <person name="Durkin A."/>
            <person name="Radune D."/>
            <person name="Mohamoud Y."/>
            <person name="Shay R."/>
            <person name="Jin S."/>
            <person name="Zhang X."/>
            <person name="Lucey K."/>
            <person name="Ballor N.R."/>
            <person name="Ottesen E."/>
            <person name="Rosenthal R."/>
            <person name="Allen A."/>
            <person name="Leadbetter J.R."/>
            <person name="Paulsen I.T."/>
        </authorList>
    </citation>
    <scope>NUCLEOTIDE SEQUENCE [LARGE SCALE GENOMIC DNA]</scope>
    <source>
        <strain evidence="2">ATCC BAA-887 / DSM 12427 / ZAS-2</strain>
    </source>
</reference>
<dbReference type="HOGENOM" id="CLU_041913_0_0_12"/>
<dbReference type="RefSeq" id="WP_015709036.1">
    <property type="nucleotide sequence ID" value="NC_015578.1"/>
</dbReference>
<protein>
    <submittedName>
        <fullName evidence="1">Uncharacterized protein</fullName>
    </submittedName>
</protein>
<accession>F5YHP7</accession>
<name>F5YHP7_TREPZ</name>
<dbReference type="Proteomes" id="UP000009223">
    <property type="component" value="Chromosome"/>
</dbReference>
<dbReference type="STRING" id="545694.TREPR_1029"/>
<dbReference type="AlphaFoldDB" id="F5YHP7"/>
<evidence type="ECO:0000313" key="2">
    <source>
        <dbReference type="Proteomes" id="UP000009223"/>
    </source>
</evidence>
<keyword evidence="2" id="KW-1185">Reference proteome</keyword>